<gene>
    <name evidence="1" type="ORF">CCAM_LOCUS17846</name>
</gene>
<proteinExistence type="predicted"/>
<evidence type="ECO:0000313" key="2">
    <source>
        <dbReference type="Proteomes" id="UP000595140"/>
    </source>
</evidence>
<dbReference type="AlphaFoldDB" id="A0A484LI80"/>
<dbReference type="Proteomes" id="UP000595140">
    <property type="component" value="Unassembled WGS sequence"/>
</dbReference>
<keyword evidence="2" id="KW-1185">Reference proteome</keyword>
<sequence length="72" mass="8085">MCTPPLYTISLAKQEADNYRKTSSSPRIPPSSSSFFCSDIAYFPFLRVRCIGGRSNLAETSSFVFFEIFCTP</sequence>
<organism evidence="1 2">
    <name type="scientific">Cuscuta campestris</name>
    <dbReference type="NCBI Taxonomy" id="132261"/>
    <lineage>
        <taxon>Eukaryota</taxon>
        <taxon>Viridiplantae</taxon>
        <taxon>Streptophyta</taxon>
        <taxon>Embryophyta</taxon>
        <taxon>Tracheophyta</taxon>
        <taxon>Spermatophyta</taxon>
        <taxon>Magnoliopsida</taxon>
        <taxon>eudicotyledons</taxon>
        <taxon>Gunneridae</taxon>
        <taxon>Pentapetalae</taxon>
        <taxon>asterids</taxon>
        <taxon>lamiids</taxon>
        <taxon>Solanales</taxon>
        <taxon>Convolvulaceae</taxon>
        <taxon>Cuscuteae</taxon>
        <taxon>Cuscuta</taxon>
        <taxon>Cuscuta subgen. Grammica</taxon>
        <taxon>Cuscuta sect. Cleistogrammica</taxon>
    </lineage>
</organism>
<accession>A0A484LI80</accession>
<protein>
    <submittedName>
        <fullName evidence="1">Uncharacterized protein</fullName>
    </submittedName>
</protein>
<evidence type="ECO:0000313" key="1">
    <source>
        <dbReference type="EMBL" id="VFQ76070.1"/>
    </source>
</evidence>
<reference evidence="1 2" key="1">
    <citation type="submission" date="2018-04" db="EMBL/GenBank/DDBJ databases">
        <authorList>
            <person name="Vogel A."/>
        </authorList>
    </citation>
    <scope>NUCLEOTIDE SEQUENCE [LARGE SCALE GENOMIC DNA]</scope>
</reference>
<dbReference type="EMBL" id="OOIL02001477">
    <property type="protein sequence ID" value="VFQ76070.1"/>
    <property type="molecule type" value="Genomic_DNA"/>
</dbReference>
<name>A0A484LI80_9ASTE</name>